<dbReference type="GO" id="GO:0016020">
    <property type="term" value="C:membrane"/>
    <property type="evidence" value="ECO:0007669"/>
    <property type="project" value="TreeGrafter"/>
</dbReference>
<evidence type="ECO:0000256" key="1">
    <source>
        <dbReference type="ARBA" id="ARBA00022741"/>
    </source>
</evidence>
<comment type="caution">
    <text evidence="4">The sequence shown here is derived from an EMBL/GenBank/DDBJ whole genome shotgun (WGS) entry which is preliminary data.</text>
</comment>
<evidence type="ECO:0000259" key="3">
    <source>
        <dbReference type="Pfam" id="PF00501"/>
    </source>
</evidence>
<dbReference type="GO" id="GO:0005524">
    <property type="term" value="F:ATP binding"/>
    <property type="evidence" value="ECO:0007669"/>
    <property type="project" value="UniProtKB-KW"/>
</dbReference>
<proteinExistence type="predicted"/>
<dbReference type="Pfam" id="PF23562">
    <property type="entry name" value="AMP-binding_C_3"/>
    <property type="match status" value="1"/>
</dbReference>
<evidence type="ECO:0000256" key="2">
    <source>
        <dbReference type="ARBA" id="ARBA00022840"/>
    </source>
</evidence>
<evidence type="ECO:0000313" key="4">
    <source>
        <dbReference type="EMBL" id="OSM00266.1"/>
    </source>
</evidence>
<name>A0A1Y2JZF4_9PROT</name>
<dbReference type="Proteomes" id="UP000194003">
    <property type="component" value="Unassembled WGS sequence"/>
</dbReference>
<keyword evidence="2" id="KW-0067">ATP-binding</keyword>
<dbReference type="PROSITE" id="PS00455">
    <property type="entry name" value="AMP_BINDING"/>
    <property type="match status" value="1"/>
</dbReference>
<dbReference type="Gene3D" id="3.40.50.12780">
    <property type="entry name" value="N-terminal domain of ligase-like"/>
    <property type="match status" value="1"/>
</dbReference>
<sequence length="552" mass="61173">MARWRAGLRKLGLKQGQRVAIQLHNRREWALFDQAALSLGLITVPLYAQDRPESARHVLSDSGARALLTENVLLWREIKQSGDLPRALQHVLILQGGMGEARKDARVQAVETWLPEQGDPWPFDEPDMHADSLATITYTSGSTGPAKGVMLTHGNILADVYAAVSRIEAYPEDCFLSFLPLSHALERTAGYYLPMLAGSEVAYARSIADLPEDLRTVRPTVLISAPRIFERIHRRVMEKLSHAAPWRAKLLNLAVASGWDHFQHQQHRARWSWRETLWPLLRALAARPLLARLGGRLRVAVSGGAPLSPEISHFFLGLGLPLVQGYGLTETAPVVSVNTLEDNAPETVGAPLPGIDARTDEKGELCVRGPNVMRGYWRNPLATKQAIDAEGWYHTGDLAELDAHGHIRLVGRLKEILVMANGRKVAPGDVESAIERDPLFAQTLLIGEGRPYLALLATLDESAWRKLAQEQGLDPNQPAALADGRIEGLCIKRMNAQLAAFPAYVTIRRAHLTFEPWSVENGLITPTLKIKRHAIVERYGRQIDALYRGHEA</sequence>
<dbReference type="CDD" id="cd05907">
    <property type="entry name" value="VL_LC_FACS_like"/>
    <property type="match status" value="1"/>
</dbReference>
<gene>
    <name evidence="4" type="ORF">MAIT1_00744</name>
</gene>
<dbReference type="InterPro" id="IPR042099">
    <property type="entry name" value="ANL_N_sf"/>
</dbReference>
<dbReference type="STRING" id="1434232.MAIT1_00744"/>
<dbReference type="GO" id="GO:0004467">
    <property type="term" value="F:long-chain fatty acid-CoA ligase activity"/>
    <property type="evidence" value="ECO:0007669"/>
    <property type="project" value="TreeGrafter"/>
</dbReference>
<keyword evidence="4" id="KW-0436">Ligase</keyword>
<dbReference type="PANTHER" id="PTHR43272">
    <property type="entry name" value="LONG-CHAIN-FATTY-ACID--COA LIGASE"/>
    <property type="match status" value="1"/>
</dbReference>
<evidence type="ECO:0000313" key="5">
    <source>
        <dbReference type="Proteomes" id="UP000194003"/>
    </source>
</evidence>
<dbReference type="InterPro" id="IPR020845">
    <property type="entry name" value="AMP-binding_CS"/>
</dbReference>
<dbReference type="AlphaFoldDB" id="A0A1Y2JZF4"/>
<dbReference type="EMBL" id="LVJN01000021">
    <property type="protein sequence ID" value="OSM00266.1"/>
    <property type="molecule type" value="Genomic_DNA"/>
</dbReference>
<dbReference type="PANTHER" id="PTHR43272:SF33">
    <property type="entry name" value="AMP-BINDING DOMAIN-CONTAINING PROTEIN-RELATED"/>
    <property type="match status" value="1"/>
</dbReference>
<accession>A0A1Y2JZF4</accession>
<reference evidence="4 5" key="1">
    <citation type="journal article" date="2016" name="BMC Genomics">
        <title>Combined genomic and structural analyses of a cultured magnetotactic bacterium reveals its niche adaptation to a dynamic environment.</title>
        <authorList>
            <person name="Araujo A.C."/>
            <person name="Morillo V."/>
            <person name="Cypriano J."/>
            <person name="Teixeira L.C."/>
            <person name="Leao P."/>
            <person name="Lyra S."/>
            <person name="Almeida L.G."/>
            <person name="Bazylinski D.A."/>
            <person name="Vasconcellos A.T."/>
            <person name="Abreu F."/>
            <person name="Lins U."/>
        </authorList>
    </citation>
    <scope>NUCLEOTIDE SEQUENCE [LARGE SCALE GENOMIC DNA]</scope>
    <source>
        <strain evidence="4 5">IT-1</strain>
    </source>
</reference>
<keyword evidence="5" id="KW-1185">Reference proteome</keyword>
<dbReference type="Pfam" id="PF00501">
    <property type="entry name" value="AMP-binding"/>
    <property type="match status" value="1"/>
</dbReference>
<feature type="domain" description="AMP-dependent synthetase/ligase" evidence="3">
    <location>
        <begin position="6"/>
        <end position="377"/>
    </location>
</feature>
<organism evidence="4 5">
    <name type="scientific">Magnetofaba australis IT-1</name>
    <dbReference type="NCBI Taxonomy" id="1434232"/>
    <lineage>
        <taxon>Bacteria</taxon>
        <taxon>Pseudomonadati</taxon>
        <taxon>Pseudomonadota</taxon>
        <taxon>Magnetococcia</taxon>
        <taxon>Magnetococcales</taxon>
        <taxon>Magnetococcaceae</taxon>
        <taxon>Magnetofaba</taxon>
    </lineage>
</organism>
<keyword evidence="1" id="KW-0547">Nucleotide-binding</keyword>
<dbReference type="InterPro" id="IPR000873">
    <property type="entry name" value="AMP-dep_synth/lig_dom"/>
</dbReference>
<protein>
    <submittedName>
        <fullName evidence="4">Putative AMP-dependent synthetase/ligase</fullName>
    </submittedName>
</protein>
<dbReference type="SUPFAM" id="SSF56801">
    <property type="entry name" value="Acetyl-CoA synthetase-like"/>
    <property type="match status" value="1"/>
</dbReference>